<evidence type="ECO:0000313" key="1">
    <source>
        <dbReference type="EMBL" id="PZP20620.1"/>
    </source>
</evidence>
<sequence>MTNTTFSTPVLSRRGLLRVGLVGSAFLATAGLGATLSGCSASAPASGYAVLRETDLPFLRALIPVMLDGAVPVAQMPGAIDGTLQSLDYSLDHLSPELLKLTQQLFDVLALPITRGPLTGVWGSWDKASADDVRQFLARWQDSSIALLRMGHESLLKLVMMAWYSRQEAWAHCGYPGPPTI</sequence>
<organism evidence="1 2">
    <name type="scientific">Pseudomonas kuykendallii</name>
    <dbReference type="NCBI Taxonomy" id="1007099"/>
    <lineage>
        <taxon>Bacteria</taxon>
        <taxon>Pseudomonadati</taxon>
        <taxon>Pseudomonadota</taxon>
        <taxon>Gammaproteobacteria</taxon>
        <taxon>Pseudomonadales</taxon>
        <taxon>Pseudomonadaceae</taxon>
        <taxon>Pseudomonas</taxon>
    </lineage>
</organism>
<dbReference type="InterPro" id="IPR006311">
    <property type="entry name" value="TAT_signal"/>
</dbReference>
<proteinExistence type="predicted"/>
<gene>
    <name evidence="1" type="ORF">DI599_21935</name>
</gene>
<comment type="caution">
    <text evidence="1">The sequence shown here is derived from an EMBL/GenBank/DDBJ whole genome shotgun (WGS) entry which is preliminary data.</text>
</comment>
<reference evidence="1 2" key="1">
    <citation type="submission" date="2017-08" db="EMBL/GenBank/DDBJ databases">
        <title>Infants hospitalized years apart are colonized by the same room-sourced microbial strains.</title>
        <authorList>
            <person name="Brooks B."/>
            <person name="Olm M.R."/>
            <person name="Firek B.A."/>
            <person name="Baker R."/>
            <person name="Thomas B.C."/>
            <person name="Morowitz M.J."/>
            <person name="Banfield J.F."/>
        </authorList>
    </citation>
    <scope>NUCLEOTIDE SEQUENCE [LARGE SCALE GENOMIC DNA]</scope>
    <source>
        <strain evidence="1">S2_009_000_R2_77</strain>
    </source>
</reference>
<dbReference type="AlphaFoldDB" id="A0A2W5CWQ7"/>
<protein>
    <submittedName>
        <fullName evidence="1">Twin-arginine translocation pathway signal protein</fullName>
    </submittedName>
</protein>
<name>A0A2W5CWQ7_9PSED</name>
<dbReference type="RefSeq" id="WP_058163011.1">
    <property type="nucleotide sequence ID" value="NZ_QFOH01000056.1"/>
</dbReference>
<dbReference type="PROSITE" id="PS51318">
    <property type="entry name" value="TAT"/>
    <property type="match status" value="1"/>
</dbReference>
<accession>A0A2W5CWQ7</accession>
<dbReference type="Proteomes" id="UP000249198">
    <property type="component" value="Unassembled WGS sequence"/>
</dbReference>
<evidence type="ECO:0000313" key="2">
    <source>
        <dbReference type="Proteomes" id="UP000249198"/>
    </source>
</evidence>
<dbReference type="EMBL" id="QFOH01000056">
    <property type="protein sequence ID" value="PZP20620.1"/>
    <property type="molecule type" value="Genomic_DNA"/>
</dbReference>